<feature type="transmembrane region" description="Helical" evidence="8">
    <location>
        <begin position="9"/>
        <end position="26"/>
    </location>
</feature>
<gene>
    <name evidence="9" type="ORF">SAMN02745941_00136</name>
</gene>
<dbReference type="Proteomes" id="UP000184241">
    <property type="component" value="Unassembled WGS sequence"/>
</dbReference>
<evidence type="ECO:0000256" key="2">
    <source>
        <dbReference type="ARBA" id="ARBA00009773"/>
    </source>
</evidence>
<dbReference type="PANTHER" id="PTHR21716">
    <property type="entry name" value="TRANSMEMBRANE PROTEIN"/>
    <property type="match status" value="1"/>
</dbReference>
<protein>
    <submittedName>
        <fullName evidence="9">Predicted PurR-regulated permease PerM</fullName>
    </submittedName>
</protein>
<keyword evidence="4" id="KW-1003">Cell membrane</keyword>
<dbReference type="GO" id="GO:0005886">
    <property type="term" value="C:plasma membrane"/>
    <property type="evidence" value="ECO:0007669"/>
    <property type="project" value="UniProtKB-SubCell"/>
</dbReference>
<feature type="transmembrane region" description="Helical" evidence="8">
    <location>
        <begin position="150"/>
        <end position="170"/>
    </location>
</feature>
<evidence type="ECO:0000256" key="8">
    <source>
        <dbReference type="SAM" id="Phobius"/>
    </source>
</evidence>
<comment type="subcellular location">
    <subcellularLocation>
        <location evidence="1">Cell membrane</location>
        <topology evidence="1">Multi-pass membrane protein</topology>
    </subcellularLocation>
</comment>
<keyword evidence="7 8" id="KW-0472">Membrane</keyword>
<dbReference type="GO" id="GO:0055085">
    <property type="term" value="P:transmembrane transport"/>
    <property type="evidence" value="ECO:0007669"/>
    <property type="project" value="TreeGrafter"/>
</dbReference>
<dbReference type="EMBL" id="FQXU01000003">
    <property type="protein sequence ID" value="SHH47148.1"/>
    <property type="molecule type" value="Genomic_DNA"/>
</dbReference>
<reference evidence="9 10" key="1">
    <citation type="submission" date="2016-11" db="EMBL/GenBank/DDBJ databases">
        <authorList>
            <person name="Jaros S."/>
            <person name="Januszkiewicz K."/>
            <person name="Wedrychowicz H."/>
        </authorList>
    </citation>
    <scope>NUCLEOTIDE SEQUENCE [LARGE SCALE GENOMIC DNA]</scope>
    <source>
        <strain evidence="9 10">DSM 6191</strain>
    </source>
</reference>
<organism evidence="9 10">
    <name type="scientific">Clostridium intestinale DSM 6191</name>
    <dbReference type="NCBI Taxonomy" id="1121320"/>
    <lineage>
        <taxon>Bacteria</taxon>
        <taxon>Bacillati</taxon>
        <taxon>Bacillota</taxon>
        <taxon>Clostridia</taxon>
        <taxon>Eubacteriales</taxon>
        <taxon>Clostridiaceae</taxon>
        <taxon>Clostridium</taxon>
    </lineage>
</organism>
<dbReference type="RefSeq" id="WP_073015849.1">
    <property type="nucleotide sequence ID" value="NZ_FQXU01000003.1"/>
</dbReference>
<dbReference type="AlphaFoldDB" id="A0A1M5T8W7"/>
<feature type="transmembrane region" description="Helical" evidence="8">
    <location>
        <begin position="252"/>
        <end position="280"/>
    </location>
</feature>
<feature type="transmembrane region" description="Helical" evidence="8">
    <location>
        <begin position="69"/>
        <end position="91"/>
    </location>
</feature>
<evidence type="ECO:0000313" key="9">
    <source>
        <dbReference type="EMBL" id="SHH47148.1"/>
    </source>
</evidence>
<evidence type="ECO:0000256" key="6">
    <source>
        <dbReference type="ARBA" id="ARBA00022989"/>
    </source>
</evidence>
<sequence length="342" mass="38134">MNRSYVVKWGKRIGILLLLLAIIFIINKSSIIRELVGVVFTSFIIAYSLKPVKNSIVSKFKFNERLVSALLVVAILGTVVLTFALLIPTLFKETLDIENILNGFTELIDSVLNKLRSYNIGVVDVIYEQTSEKLNVWLIDTSYRFFDTLIALWENMISLAIIPVVTYYFLADGKTLGSKFLLVLPTEKRSVVKLIGKDIDKLLGKYIFSQLLLSLIIIVLTFIGLLVIGIKFPLWLSILNGIFNIIPYFGPIIGLVPALLIAFLTSPSKAIAVAILYFVIQQLEGDLIAPKVTGESISMHPICIILLLLIGEKLGGIFGMVLAVPIGVMVKVIYEDINYYLF</sequence>
<keyword evidence="3" id="KW-0813">Transport</keyword>
<keyword evidence="5 8" id="KW-0812">Transmembrane</keyword>
<evidence type="ECO:0000256" key="1">
    <source>
        <dbReference type="ARBA" id="ARBA00004651"/>
    </source>
</evidence>
<comment type="similarity">
    <text evidence="2">Belongs to the autoinducer-2 exporter (AI-2E) (TC 2.A.86) family.</text>
</comment>
<keyword evidence="6 8" id="KW-1133">Transmembrane helix</keyword>
<evidence type="ECO:0000313" key="10">
    <source>
        <dbReference type="Proteomes" id="UP000184241"/>
    </source>
</evidence>
<dbReference type="Pfam" id="PF01594">
    <property type="entry name" value="AI-2E_transport"/>
    <property type="match status" value="1"/>
</dbReference>
<name>A0A1M5T8W7_9CLOT</name>
<proteinExistence type="inferred from homology"/>
<evidence type="ECO:0000256" key="7">
    <source>
        <dbReference type="ARBA" id="ARBA00023136"/>
    </source>
</evidence>
<feature type="transmembrane region" description="Helical" evidence="8">
    <location>
        <begin position="211"/>
        <end position="232"/>
    </location>
</feature>
<dbReference type="PANTHER" id="PTHR21716:SF53">
    <property type="entry name" value="PERMEASE PERM-RELATED"/>
    <property type="match status" value="1"/>
</dbReference>
<dbReference type="InterPro" id="IPR002549">
    <property type="entry name" value="AI-2E-like"/>
</dbReference>
<accession>A0A1M5T8W7</accession>
<evidence type="ECO:0000256" key="4">
    <source>
        <dbReference type="ARBA" id="ARBA00022475"/>
    </source>
</evidence>
<evidence type="ECO:0000256" key="5">
    <source>
        <dbReference type="ARBA" id="ARBA00022692"/>
    </source>
</evidence>
<evidence type="ECO:0000256" key="3">
    <source>
        <dbReference type="ARBA" id="ARBA00022448"/>
    </source>
</evidence>